<name>A0A495XN01_9PSEU</name>
<comment type="caution">
    <text evidence="1">The sequence shown here is derived from an EMBL/GenBank/DDBJ whole genome shotgun (WGS) entry which is preliminary data.</text>
</comment>
<evidence type="ECO:0000313" key="1">
    <source>
        <dbReference type="EMBL" id="RKT74294.1"/>
    </source>
</evidence>
<accession>A0A495XN01</accession>
<dbReference type="RefSeq" id="WP_121228724.1">
    <property type="nucleotide sequence ID" value="NZ_JBIUBA010000003.1"/>
</dbReference>
<dbReference type="OrthoDB" id="4128649at2"/>
<sequence>MVVTVPDEVVDRTWSPVLDGLHAAELDCLQANLAAVADRHHGGGAHVALGAAPRFCPTFPPDGPPSLDVPVDTRLDEASRLLGLSVAVREDGLDGPALRRLAAAEGPLYVVGDAHTMPWVPYFGQKHMEHSFLLTESGVVVDAYHNDTPWGSARPGVWRLADLDAAVPKSSAFVLTAGALPPSEVDCELVATARAIDGALVDRYVAAVREHSDRPAGWDALVLDVWLLARTRALHARWLASVGVDDGGRAAEGARAWLTLASQTYVAMRRAQRGGGMPSALVDRVHELLLADSALDAELAAGAVRSTVVGALASVLELDAGVVDGPLRELPKFNSFRLVDVIERVESALDVELDPDDLATSDLRDVDALTGLFRRAVERP</sequence>
<reference evidence="1 2" key="1">
    <citation type="submission" date="2018-10" db="EMBL/GenBank/DDBJ databases">
        <title>Sequencing the genomes of 1000 actinobacteria strains.</title>
        <authorList>
            <person name="Klenk H.-P."/>
        </authorList>
    </citation>
    <scope>NUCLEOTIDE SEQUENCE [LARGE SCALE GENOMIC DNA]</scope>
    <source>
        <strain evidence="1 2">DSM 43911</strain>
    </source>
</reference>
<protein>
    <submittedName>
        <fullName evidence="1">Phosphopantetheine binding protein</fullName>
    </submittedName>
</protein>
<organism evidence="1 2">
    <name type="scientific">Saccharothrix variisporea</name>
    <dbReference type="NCBI Taxonomy" id="543527"/>
    <lineage>
        <taxon>Bacteria</taxon>
        <taxon>Bacillati</taxon>
        <taxon>Actinomycetota</taxon>
        <taxon>Actinomycetes</taxon>
        <taxon>Pseudonocardiales</taxon>
        <taxon>Pseudonocardiaceae</taxon>
        <taxon>Saccharothrix</taxon>
    </lineage>
</organism>
<dbReference type="Proteomes" id="UP000272729">
    <property type="component" value="Unassembled WGS sequence"/>
</dbReference>
<dbReference type="InterPro" id="IPR036736">
    <property type="entry name" value="ACP-like_sf"/>
</dbReference>
<gene>
    <name evidence="1" type="ORF">DFJ66_7638</name>
</gene>
<dbReference type="EMBL" id="RBXR01000001">
    <property type="protein sequence ID" value="RKT74294.1"/>
    <property type="molecule type" value="Genomic_DNA"/>
</dbReference>
<proteinExistence type="predicted"/>
<evidence type="ECO:0000313" key="2">
    <source>
        <dbReference type="Proteomes" id="UP000272729"/>
    </source>
</evidence>
<dbReference type="AlphaFoldDB" id="A0A495XN01"/>
<keyword evidence="2" id="KW-1185">Reference proteome</keyword>
<dbReference type="SUPFAM" id="SSF47336">
    <property type="entry name" value="ACP-like"/>
    <property type="match status" value="1"/>
</dbReference>